<dbReference type="SMART" id="SM00906">
    <property type="entry name" value="Fungal_trans"/>
    <property type="match status" value="1"/>
</dbReference>
<keyword evidence="7" id="KW-0539">Nucleus</keyword>
<evidence type="ECO:0000256" key="8">
    <source>
        <dbReference type="SAM" id="MobiDB-lite"/>
    </source>
</evidence>
<accession>A0A0U4YVG8</accession>
<feature type="region of interest" description="Disordered" evidence="8">
    <location>
        <begin position="162"/>
        <end position="183"/>
    </location>
</feature>
<dbReference type="InterPro" id="IPR036864">
    <property type="entry name" value="Zn2-C6_fun-type_DNA-bd_sf"/>
</dbReference>
<evidence type="ECO:0000313" key="11">
    <source>
        <dbReference type="Proteomes" id="UP000054771"/>
    </source>
</evidence>
<dbReference type="GO" id="GO:0008270">
    <property type="term" value="F:zinc ion binding"/>
    <property type="evidence" value="ECO:0007669"/>
    <property type="project" value="InterPro"/>
</dbReference>
<evidence type="ECO:0000256" key="4">
    <source>
        <dbReference type="ARBA" id="ARBA00023015"/>
    </source>
</evidence>
<feature type="domain" description="Zn(2)-C6 fungal-type" evidence="9">
    <location>
        <begin position="14"/>
        <end position="41"/>
    </location>
</feature>
<evidence type="ECO:0000256" key="5">
    <source>
        <dbReference type="ARBA" id="ARBA00023125"/>
    </source>
</evidence>
<dbReference type="GO" id="GO:0045944">
    <property type="term" value="P:positive regulation of transcription by RNA polymerase II"/>
    <property type="evidence" value="ECO:0007669"/>
    <property type="project" value="TreeGrafter"/>
</dbReference>
<comment type="subcellular location">
    <subcellularLocation>
        <location evidence="1">Nucleus</location>
    </subcellularLocation>
</comment>
<keyword evidence="11" id="KW-1185">Reference proteome</keyword>
<keyword evidence="6" id="KW-0804">Transcription</keyword>
<dbReference type="Pfam" id="PF04082">
    <property type="entry name" value="Fungal_trans"/>
    <property type="match status" value="1"/>
</dbReference>
<evidence type="ECO:0000256" key="1">
    <source>
        <dbReference type="ARBA" id="ARBA00004123"/>
    </source>
</evidence>
<dbReference type="PANTHER" id="PTHR47782">
    <property type="entry name" value="ZN(II)2CYS6 TRANSCRIPTION FACTOR (EUROFUNG)-RELATED"/>
    <property type="match status" value="1"/>
</dbReference>
<dbReference type="GO" id="GO:0000981">
    <property type="term" value="F:DNA-binding transcription factor activity, RNA polymerase II-specific"/>
    <property type="evidence" value="ECO:0007669"/>
    <property type="project" value="InterPro"/>
</dbReference>
<gene>
    <name evidence="10" type="ORF">ASPCAL00432</name>
</gene>
<dbReference type="AlphaFoldDB" id="A0A0U4YVG8"/>
<dbReference type="GO" id="GO:0006351">
    <property type="term" value="P:DNA-templated transcription"/>
    <property type="evidence" value="ECO:0007669"/>
    <property type="project" value="InterPro"/>
</dbReference>
<dbReference type="OrthoDB" id="9970124at2759"/>
<keyword evidence="5" id="KW-0238">DNA-binding</keyword>
<evidence type="ECO:0000256" key="6">
    <source>
        <dbReference type="ARBA" id="ARBA00023163"/>
    </source>
</evidence>
<dbReference type="CDD" id="cd00067">
    <property type="entry name" value="GAL4"/>
    <property type="match status" value="1"/>
</dbReference>
<dbReference type="GO" id="GO:0043565">
    <property type="term" value="F:sequence-specific DNA binding"/>
    <property type="evidence" value="ECO:0007669"/>
    <property type="project" value="TreeGrafter"/>
</dbReference>
<dbReference type="InterPro" id="IPR052202">
    <property type="entry name" value="Yeast_MetPath_Reg"/>
</dbReference>
<dbReference type="EMBL" id="CDMC01000001">
    <property type="protein sequence ID" value="CEL00837.1"/>
    <property type="molecule type" value="Genomic_DNA"/>
</dbReference>
<keyword evidence="3" id="KW-0862">Zinc</keyword>
<protein>
    <recommendedName>
        <fullName evidence="9">Zn(2)-C6 fungal-type domain-containing protein</fullName>
    </recommendedName>
</protein>
<name>A0A0U4YVG8_ASPCI</name>
<reference evidence="11" key="1">
    <citation type="journal article" date="2016" name="Genome Announc.">
        <title>Draft genome sequences of fungus Aspergillus calidoustus.</title>
        <authorList>
            <person name="Horn F."/>
            <person name="Linde J."/>
            <person name="Mattern D.J."/>
            <person name="Walther G."/>
            <person name="Guthke R."/>
            <person name="Scherlach K."/>
            <person name="Martin K."/>
            <person name="Brakhage A.A."/>
            <person name="Petzke L."/>
            <person name="Valiante V."/>
        </authorList>
    </citation>
    <scope>NUCLEOTIDE SEQUENCE [LARGE SCALE GENOMIC DNA]</scope>
    <source>
        <strain evidence="11">SF006504</strain>
    </source>
</reference>
<evidence type="ECO:0000256" key="2">
    <source>
        <dbReference type="ARBA" id="ARBA00022723"/>
    </source>
</evidence>
<dbReference type="PROSITE" id="PS00463">
    <property type="entry name" value="ZN2_CY6_FUNGAL_1"/>
    <property type="match status" value="1"/>
</dbReference>
<dbReference type="STRING" id="454130.A0A0U4YVG8"/>
<keyword evidence="4" id="KW-0805">Transcription regulation</keyword>
<dbReference type="Proteomes" id="UP000054771">
    <property type="component" value="Unassembled WGS sequence"/>
</dbReference>
<evidence type="ECO:0000256" key="7">
    <source>
        <dbReference type="ARBA" id="ARBA00023242"/>
    </source>
</evidence>
<evidence type="ECO:0000313" key="10">
    <source>
        <dbReference type="EMBL" id="CEL00837.1"/>
    </source>
</evidence>
<dbReference type="InterPro" id="IPR001138">
    <property type="entry name" value="Zn2Cys6_DnaBD"/>
</dbReference>
<evidence type="ECO:0000259" key="9">
    <source>
        <dbReference type="PROSITE" id="PS00463"/>
    </source>
</evidence>
<sequence>MEQPTRIRKRVPKSCRRCHRRKQRCIGFPTCANCNAANEPCLRSETSLSWHHGMSKGALAHRIEVLEAHLSATIHDGLPSPDGAEVGEEEIRSTEGTPTQSAVLAEEQAASEESRGRKRARPKPAATPYFGPSSGVTITEHLSRIVGEDVTWADRSILVHGTEEQEGPISPAPTTEQGKAAPPDDAVGKQLLDAYFNNLHKRLPFLDRAEILQLHLRRHDARGAGAIASGGQQPEYGMFKLFMVYAIGAAMLQLSDQHESMTPNTYFATALQFDGTAAREALSIAGVEGRMLMVIYQLRSKSSSSVWFAIGMAMRICIDLGMHRELHYKELCPQEAQLHRKLFWSVYVIERHVSWCLGRPFSIAEDDIDTQILADADDSSIAVQPGRFGLSANTNLPVNRRFIATVQLQRVMSRIHTKLYGVDRNISALAPQLPSLLALLEEYKTNLPSLEPRDYDFMLMHWNNCVRVLLQPFLGILDPDDEHIRTCLHASGQMCQIFKRSQQRGISGFSFLLANSVYLAGLTMCFCLFRSPRSWTTSVANDLRACSSAIFVTAERIPSFRNSRDELENMINRTMDFIHETSTTSQHVSSQPVSWVEGQFTNIGGSLDLQNMGILETQGQENPLFGDFFTEDLWTAETLSLPTLDLFGLDWNGQAYQQ</sequence>
<evidence type="ECO:0000256" key="3">
    <source>
        <dbReference type="ARBA" id="ARBA00022833"/>
    </source>
</evidence>
<feature type="region of interest" description="Disordered" evidence="8">
    <location>
        <begin position="74"/>
        <end position="132"/>
    </location>
</feature>
<dbReference type="InterPro" id="IPR007219">
    <property type="entry name" value="XnlR_reg_dom"/>
</dbReference>
<keyword evidence="2" id="KW-0479">Metal-binding</keyword>
<dbReference type="Gene3D" id="4.10.240.10">
    <property type="entry name" value="Zn(2)-C6 fungal-type DNA-binding domain"/>
    <property type="match status" value="1"/>
</dbReference>
<proteinExistence type="predicted"/>
<dbReference type="OMA" id="GMAMRIC"/>
<dbReference type="GO" id="GO:0005634">
    <property type="term" value="C:nucleus"/>
    <property type="evidence" value="ECO:0007669"/>
    <property type="project" value="UniProtKB-SubCell"/>
</dbReference>
<organism evidence="10 11">
    <name type="scientific">Aspergillus calidoustus</name>
    <dbReference type="NCBI Taxonomy" id="454130"/>
    <lineage>
        <taxon>Eukaryota</taxon>
        <taxon>Fungi</taxon>
        <taxon>Dikarya</taxon>
        <taxon>Ascomycota</taxon>
        <taxon>Pezizomycotina</taxon>
        <taxon>Eurotiomycetes</taxon>
        <taxon>Eurotiomycetidae</taxon>
        <taxon>Eurotiales</taxon>
        <taxon>Aspergillaceae</taxon>
        <taxon>Aspergillus</taxon>
        <taxon>Aspergillus subgen. Nidulantes</taxon>
    </lineage>
</organism>
<dbReference type="SMART" id="SM00066">
    <property type="entry name" value="GAL4"/>
    <property type="match status" value="1"/>
</dbReference>
<dbReference type="CDD" id="cd12148">
    <property type="entry name" value="fungal_TF_MHR"/>
    <property type="match status" value="1"/>
</dbReference>
<dbReference type="SUPFAM" id="SSF57701">
    <property type="entry name" value="Zn2/Cys6 DNA-binding domain"/>
    <property type="match status" value="1"/>
</dbReference>
<dbReference type="PANTHER" id="PTHR47782:SF12">
    <property type="entry name" value="ZN(II)2CYS6 TRANSCRIPTION FACTOR (EUROFUNG)"/>
    <property type="match status" value="1"/>
</dbReference>